<dbReference type="EMBL" id="JABUKG010000013">
    <property type="protein sequence ID" value="MBY6321710.1"/>
    <property type="molecule type" value="Genomic_DNA"/>
</dbReference>
<dbReference type="SUPFAM" id="SSF142906">
    <property type="entry name" value="YjbR-like"/>
    <property type="match status" value="1"/>
</dbReference>
<dbReference type="RefSeq" id="WP_068104365.1">
    <property type="nucleotide sequence ID" value="NZ_JABUKE010000013.1"/>
</dbReference>
<comment type="caution">
    <text evidence="1">The sequence shown here is derived from an EMBL/GenBank/DDBJ whole genome shotgun (WGS) entry which is preliminary data.</text>
</comment>
<dbReference type="Pfam" id="PF04237">
    <property type="entry name" value="YjbR"/>
    <property type="match status" value="1"/>
</dbReference>
<dbReference type="InterPro" id="IPR058532">
    <property type="entry name" value="YjbR/MT2646/Rv2570-like"/>
</dbReference>
<name>A0ABS7NUM8_9NOCA</name>
<evidence type="ECO:0000313" key="1">
    <source>
        <dbReference type="EMBL" id="MBY6321710.1"/>
    </source>
</evidence>
<accession>A0ABS7NUM8</accession>
<proteinExistence type="predicted"/>
<dbReference type="GO" id="GO:0003677">
    <property type="term" value="F:DNA binding"/>
    <property type="evidence" value="ECO:0007669"/>
    <property type="project" value="UniProtKB-KW"/>
</dbReference>
<dbReference type="Proteomes" id="UP001520140">
    <property type="component" value="Unassembled WGS sequence"/>
</dbReference>
<keyword evidence="1" id="KW-0238">DNA-binding</keyword>
<dbReference type="InterPro" id="IPR038056">
    <property type="entry name" value="YjbR-like_sf"/>
</dbReference>
<reference evidence="1 2" key="1">
    <citation type="submission" date="2020-06" db="EMBL/GenBank/DDBJ databases">
        <title>Taxonomy, biology and ecology of Rhodococcus bacteria occurring in California pistachio and other woody hosts as revealed by genome sequence analyses.</title>
        <authorList>
            <person name="Gai Y."/>
            <person name="Riely B."/>
        </authorList>
    </citation>
    <scope>NUCLEOTIDE SEQUENCE [LARGE SCALE GENOMIC DNA]</scope>
    <source>
        <strain evidence="1 2">BP-284</strain>
    </source>
</reference>
<gene>
    <name evidence="1" type="ORF">HQ605_12830</name>
</gene>
<evidence type="ECO:0000313" key="2">
    <source>
        <dbReference type="Proteomes" id="UP001520140"/>
    </source>
</evidence>
<protein>
    <submittedName>
        <fullName evidence="1">MmcQ/YjbR family DNA-binding protein</fullName>
    </submittedName>
</protein>
<dbReference type="Gene3D" id="3.90.1150.30">
    <property type="match status" value="1"/>
</dbReference>
<sequence length="132" mass="14984">MAHPVRFDDDDALLRRVRELALGFPGAAEKVSHGRPQFFTTKTFAVYGATVKGDHHSSRWARSLQFLPDPDEHDALVGDTRFFVPAYWGPAGWLGLDLTVAEPDWDEVRELIDMSYRRTATRRLVAELDARS</sequence>
<organism evidence="1 2">
    <name type="scientific">Rhodococcoides kroppenstedtii</name>
    <dbReference type="NCBI Taxonomy" id="293050"/>
    <lineage>
        <taxon>Bacteria</taxon>
        <taxon>Bacillati</taxon>
        <taxon>Actinomycetota</taxon>
        <taxon>Actinomycetes</taxon>
        <taxon>Mycobacteriales</taxon>
        <taxon>Nocardiaceae</taxon>
        <taxon>Rhodococcoides</taxon>
    </lineage>
</organism>
<keyword evidence="2" id="KW-1185">Reference proteome</keyword>